<reference evidence="7 8" key="1">
    <citation type="submission" date="2020-01" db="EMBL/GenBank/DDBJ databases">
        <authorList>
            <person name="Kim M.K."/>
        </authorList>
    </citation>
    <scope>NUCLEOTIDE SEQUENCE [LARGE SCALE GENOMIC DNA]</scope>
    <source>
        <strain evidence="7 8">172606-1</strain>
    </source>
</reference>
<keyword evidence="3 4" id="KW-0408">Iron</keyword>
<feature type="domain" description="Cytochrome c" evidence="6">
    <location>
        <begin position="24"/>
        <end position="103"/>
    </location>
</feature>
<evidence type="ECO:0000256" key="5">
    <source>
        <dbReference type="SAM" id="SignalP"/>
    </source>
</evidence>
<dbReference type="GO" id="GO:0046872">
    <property type="term" value="F:metal ion binding"/>
    <property type="evidence" value="ECO:0007669"/>
    <property type="project" value="UniProtKB-KW"/>
</dbReference>
<dbReference type="InterPro" id="IPR011041">
    <property type="entry name" value="Quinoprot_gluc/sorb_DH_b-prop"/>
</dbReference>
<dbReference type="SUPFAM" id="SSF46626">
    <property type="entry name" value="Cytochrome c"/>
    <property type="match status" value="1"/>
</dbReference>
<dbReference type="InterPro" id="IPR036909">
    <property type="entry name" value="Cyt_c-like_dom_sf"/>
</dbReference>
<dbReference type="PANTHER" id="PTHR19328:SF75">
    <property type="entry name" value="ALDOSE SUGAR DEHYDROGENASE YLII"/>
    <property type="match status" value="1"/>
</dbReference>
<evidence type="ECO:0000259" key="6">
    <source>
        <dbReference type="PROSITE" id="PS51007"/>
    </source>
</evidence>
<feature type="chain" id="PRO_5025375700" evidence="5">
    <location>
        <begin position="27"/>
        <end position="473"/>
    </location>
</feature>
<evidence type="ECO:0000256" key="4">
    <source>
        <dbReference type="PROSITE-ProRule" id="PRU00433"/>
    </source>
</evidence>
<keyword evidence="5" id="KW-0732">Signal</keyword>
<sequence>MMLRIPFLKKTLLIIAGMAASHFLSAQSGEKIYTNYCSGCHGSKLQGSAATSLVKTSWKHGGDRKSIIKSISNGIPGTKMAKWQGILSAKDIEAVTDFILAAQKKPVQKSTASLPLVVPTNDYQLKIEKLITSGLDTPWGIEFVDEKRALISQRSGELSWMINGKLDPKPITGTPVTYAQGVTGGYMDVALDPDYSKNGWVYLAYSENSINSQDENTPGMTKIIRGKIVDYKWRDEQVLFQVADSLKLSKGVRWGCRFLLTKQGHLYFSIGDMGRGTDSQILSRPSGKVYRIHADGSIPKDNPLYGKENVIQAIYSWGNRNVQGITQHPLTGVIYASEHGPRGGDELNIIKNGANYGWPVITFGIDYNGSIISNDTAKVGMEQPIAKWTPSIAVSAIEFVTSEKFSKWKNNLIVTALAFQEIRRLIIDGDRVVEQELILKGYGRVRDVKFGPDGAMYLLMNGPDEVLRVSPQQ</sequence>
<organism evidence="7 8">
    <name type="scientific">Rhodocytophaga rosea</name>
    <dbReference type="NCBI Taxonomy" id="2704465"/>
    <lineage>
        <taxon>Bacteria</taxon>
        <taxon>Pseudomonadati</taxon>
        <taxon>Bacteroidota</taxon>
        <taxon>Cytophagia</taxon>
        <taxon>Cytophagales</taxon>
        <taxon>Rhodocytophagaceae</taxon>
        <taxon>Rhodocytophaga</taxon>
    </lineage>
</organism>
<evidence type="ECO:0000313" key="7">
    <source>
        <dbReference type="EMBL" id="QHT67300.1"/>
    </source>
</evidence>
<dbReference type="PANTHER" id="PTHR19328">
    <property type="entry name" value="HEDGEHOG-INTERACTING PROTEIN"/>
    <property type="match status" value="1"/>
</dbReference>
<dbReference type="GO" id="GO:0020037">
    <property type="term" value="F:heme binding"/>
    <property type="evidence" value="ECO:0007669"/>
    <property type="project" value="InterPro"/>
</dbReference>
<dbReference type="Proteomes" id="UP000480178">
    <property type="component" value="Chromosome"/>
</dbReference>
<dbReference type="SUPFAM" id="SSF50952">
    <property type="entry name" value="Soluble quinoprotein glucose dehydrogenase"/>
    <property type="match status" value="1"/>
</dbReference>
<evidence type="ECO:0000256" key="1">
    <source>
        <dbReference type="ARBA" id="ARBA00022617"/>
    </source>
</evidence>
<keyword evidence="8" id="KW-1185">Reference proteome</keyword>
<dbReference type="AlphaFoldDB" id="A0A6C0GHV8"/>
<dbReference type="KEGG" id="rhoz:GXP67_11970"/>
<dbReference type="GO" id="GO:0009055">
    <property type="term" value="F:electron transfer activity"/>
    <property type="evidence" value="ECO:0007669"/>
    <property type="project" value="InterPro"/>
</dbReference>
<dbReference type="Gene3D" id="2.120.10.30">
    <property type="entry name" value="TolB, C-terminal domain"/>
    <property type="match status" value="1"/>
</dbReference>
<keyword evidence="2 4" id="KW-0479">Metal-binding</keyword>
<proteinExistence type="predicted"/>
<feature type="signal peptide" evidence="5">
    <location>
        <begin position="1"/>
        <end position="26"/>
    </location>
</feature>
<dbReference type="Pfam" id="PF13442">
    <property type="entry name" value="Cytochrome_CBB3"/>
    <property type="match status" value="1"/>
</dbReference>
<evidence type="ECO:0000256" key="2">
    <source>
        <dbReference type="ARBA" id="ARBA00022723"/>
    </source>
</evidence>
<dbReference type="Gene3D" id="1.10.760.10">
    <property type="entry name" value="Cytochrome c-like domain"/>
    <property type="match status" value="1"/>
</dbReference>
<dbReference type="Pfam" id="PF07995">
    <property type="entry name" value="GSDH"/>
    <property type="match status" value="1"/>
</dbReference>
<evidence type="ECO:0000313" key="8">
    <source>
        <dbReference type="Proteomes" id="UP000480178"/>
    </source>
</evidence>
<dbReference type="RefSeq" id="WP_162443338.1">
    <property type="nucleotide sequence ID" value="NZ_CP048222.1"/>
</dbReference>
<keyword evidence="1 4" id="KW-0349">Heme</keyword>
<gene>
    <name evidence="7" type="ORF">GXP67_11970</name>
</gene>
<dbReference type="InterPro" id="IPR009056">
    <property type="entry name" value="Cyt_c-like_dom"/>
</dbReference>
<protein>
    <submittedName>
        <fullName evidence="7">Glucose sorbosone dehydrogenase</fullName>
    </submittedName>
</protein>
<evidence type="ECO:0000256" key="3">
    <source>
        <dbReference type="ARBA" id="ARBA00023004"/>
    </source>
</evidence>
<dbReference type="InterPro" id="IPR011042">
    <property type="entry name" value="6-blade_b-propeller_TolB-like"/>
</dbReference>
<dbReference type="EMBL" id="CP048222">
    <property type="protein sequence ID" value="QHT67300.1"/>
    <property type="molecule type" value="Genomic_DNA"/>
</dbReference>
<accession>A0A6C0GHV8</accession>
<dbReference type="InterPro" id="IPR012938">
    <property type="entry name" value="Glc/Sorbosone_DH"/>
</dbReference>
<dbReference type="PROSITE" id="PS51007">
    <property type="entry name" value="CYTC"/>
    <property type="match status" value="1"/>
</dbReference>
<name>A0A6C0GHV8_9BACT</name>